<dbReference type="EMBL" id="QGGY01000027">
    <property type="protein sequence ID" value="PWJ71765.1"/>
    <property type="molecule type" value="Genomic_DNA"/>
</dbReference>
<gene>
    <name evidence="2" type="ORF">C7383_1274</name>
</gene>
<dbReference type="AlphaFoldDB" id="A0AB73SXC0"/>
<feature type="domain" description="YbaK/aminoacyl-tRNA synthetase-associated" evidence="1">
    <location>
        <begin position="27"/>
        <end position="141"/>
    </location>
</feature>
<reference evidence="2 3" key="1">
    <citation type="submission" date="2018-05" db="EMBL/GenBank/DDBJ databases">
        <authorList>
            <person name="Goeker M."/>
            <person name="Huntemann M."/>
            <person name="Clum A."/>
            <person name="Pillay M."/>
            <person name="Palaniappan K."/>
            <person name="Varghese N."/>
            <person name="Mikhailova N."/>
            <person name="Stamatis D."/>
            <person name="Reddy T."/>
            <person name="Daum C."/>
            <person name="Shapiro N."/>
            <person name="Ivanova N."/>
            <person name="Kyrpides N."/>
            <person name="Woyke T."/>
        </authorList>
    </citation>
    <scope>NUCLEOTIDE SEQUENCE [LARGE SCALE GENOMIC DNA]</scope>
    <source>
        <strain evidence="2 3">DSM 26524</strain>
    </source>
</reference>
<dbReference type="PANTHER" id="PTHR30411">
    <property type="entry name" value="CYTOPLASMIC PROTEIN"/>
    <property type="match status" value="1"/>
</dbReference>
<sequence length="156" mass="17428">MAIEKVKEYFKQFGMEDRIQEFDVSSATVELAANALKVEPARIAKTLSFKKDEHALLVVTAGDQKVDNRKFKDYFGIKAKMLTPGEVDEMVGHSVGGVCPFAVSEDVEIYLDESMKRFETVFPACGSSSSAIELSCEELYKYSRAKGWIDVCKGYN</sequence>
<dbReference type="Gene3D" id="3.90.960.10">
    <property type="entry name" value="YbaK/aminoacyl-tRNA synthetase-associated domain"/>
    <property type="match status" value="1"/>
</dbReference>
<dbReference type="GO" id="GO:0002161">
    <property type="term" value="F:aminoacyl-tRNA deacylase activity"/>
    <property type="evidence" value="ECO:0007669"/>
    <property type="project" value="InterPro"/>
</dbReference>
<dbReference type="InterPro" id="IPR007214">
    <property type="entry name" value="YbaK/aa-tRNA-synth-assoc-dom"/>
</dbReference>
<organism evidence="2 3">
    <name type="scientific">Murimonas intestini</name>
    <dbReference type="NCBI Taxonomy" id="1337051"/>
    <lineage>
        <taxon>Bacteria</taxon>
        <taxon>Bacillati</taxon>
        <taxon>Bacillota</taxon>
        <taxon>Clostridia</taxon>
        <taxon>Lachnospirales</taxon>
        <taxon>Lachnospiraceae</taxon>
        <taxon>Murimonas</taxon>
    </lineage>
</organism>
<keyword evidence="3" id="KW-1185">Reference proteome</keyword>
<evidence type="ECO:0000259" key="1">
    <source>
        <dbReference type="Pfam" id="PF04073"/>
    </source>
</evidence>
<accession>A0AB73SXC0</accession>
<name>A0AB73SXC0_9FIRM</name>
<dbReference type="SUPFAM" id="SSF55826">
    <property type="entry name" value="YbaK/ProRS associated domain"/>
    <property type="match status" value="1"/>
</dbReference>
<proteinExistence type="predicted"/>
<dbReference type="InterPro" id="IPR036754">
    <property type="entry name" value="YbaK/aa-tRNA-synt-asso_dom_sf"/>
</dbReference>
<comment type="caution">
    <text evidence="2">The sequence shown here is derived from an EMBL/GenBank/DDBJ whole genome shotgun (WGS) entry which is preliminary data.</text>
</comment>
<evidence type="ECO:0000313" key="3">
    <source>
        <dbReference type="Proteomes" id="UP000245412"/>
    </source>
</evidence>
<evidence type="ECO:0000313" key="2">
    <source>
        <dbReference type="EMBL" id="PWJ71765.1"/>
    </source>
</evidence>
<dbReference type="Proteomes" id="UP000245412">
    <property type="component" value="Unassembled WGS sequence"/>
</dbReference>
<dbReference type="Pfam" id="PF04073">
    <property type="entry name" value="tRNA_edit"/>
    <property type="match status" value="1"/>
</dbReference>
<dbReference type="PANTHER" id="PTHR30411:SF1">
    <property type="entry name" value="CYTOPLASMIC PROTEIN"/>
    <property type="match status" value="1"/>
</dbReference>
<dbReference type="CDD" id="cd04333">
    <property type="entry name" value="ProX_deacylase"/>
    <property type="match status" value="1"/>
</dbReference>
<dbReference type="RefSeq" id="WP_109748852.1">
    <property type="nucleotide sequence ID" value="NZ_JANKBI010000025.1"/>
</dbReference>
<protein>
    <submittedName>
        <fullName evidence="2">Prolyl-tRNA editing enzyme YbaK/EbsC (Cys-tRNA(Pro) deacylase)</fullName>
    </submittedName>
</protein>